<feature type="modified residue" description="N6-(pyridoxal phosphate)lysine" evidence="6">
    <location>
        <position position="320"/>
    </location>
</feature>
<dbReference type="Gene3D" id="3.40.640.10">
    <property type="entry name" value="Type I PLP-dependent aspartate aminotransferase-like (Major domain)"/>
    <property type="match status" value="1"/>
</dbReference>
<dbReference type="Gene3D" id="1.20.1340.10">
    <property type="entry name" value="dopa decarboxylase, N-terminal domain"/>
    <property type="match status" value="1"/>
</dbReference>
<organism evidence="8 9">
    <name type="scientific">Lupinus luteus</name>
    <name type="common">European yellow lupine</name>
    <dbReference type="NCBI Taxonomy" id="3873"/>
    <lineage>
        <taxon>Eukaryota</taxon>
        <taxon>Viridiplantae</taxon>
        <taxon>Streptophyta</taxon>
        <taxon>Embryophyta</taxon>
        <taxon>Tracheophyta</taxon>
        <taxon>Spermatophyta</taxon>
        <taxon>Magnoliopsida</taxon>
        <taxon>eudicotyledons</taxon>
        <taxon>Gunneridae</taxon>
        <taxon>Pentapetalae</taxon>
        <taxon>rosids</taxon>
        <taxon>fabids</taxon>
        <taxon>Fabales</taxon>
        <taxon>Fabaceae</taxon>
        <taxon>Papilionoideae</taxon>
        <taxon>50 kb inversion clade</taxon>
        <taxon>genistoids sensu lato</taxon>
        <taxon>core genistoids</taxon>
        <taxon>Genisteae</taxon>
        <taxon>Lupinus</taxon>
    </lineage>
</organism>
<dbReference type="Proteomes" id="UP001497480">
    <property type="component" value="Unassembled WGS sequence"/>
</dbReference>
<protein>
    <recommendedName>
        <fullName evidence="10">Tyrosine decarboxylase</fullName>
    </recommendedName>
</protein>
<accession>A0AAV1X0Z4</accession>
<comment type="cofactor">
    <cofactor evidence="1 6 7">
        <name>pyridoxal 5'-phosphate</name>
        <dbReference type="ChEBI" id="CHEBI:597326"/>
    </cofactor>
</comment>
<dbReference type="InterPro" id="IPR015421">
    <property type="entry name" value="PyrdxlP-dep_Trfase_major"/>
</dbReference>
<dbReference type="FunFam" id="3.40.640.10:FF:000025">
    <property type="entry name" value="Histidine decarboxylase"/>
    <property type="match status" value="1"/>
</dbReference>
<keyword evidence="5 7" id="KW-0456">Lyase</keyword>
<comment type="caution">
    <text evidence="8">The sequence shown here is derived from an EMBL/GenBank/DDBJ whole genome shotgun (WGS) entry which is preliminary data.</text>
</comment>
<reference evidence="8 9" key="1">
    <citation type="submission" date="2024-03" db="EMBL/GenBank/DDBJ databases">
        <authorList>
            <person name="Martinez-Hernandez J."/>
        </authorList>
    </citation>
    <scope>NUCLEOTIDE SEQUENCE [LARGE SCALE GENOMIC DNA]</scope>
</reference>
<dbReference type="GO" id="GO:0019752">
    <property type="term" value="P:carboxylic acid metabolic process"/>
    <property type="evidence" value="ECO:0007669"/>
    <property type="project" value="InterPro"/>
</dbReference>
<sequence>MKTLNLNPQTQSDPPRIINPLDPEEFKRQGYMMIDFLADYYGNVGKYPVLSNVEPGYLKKLLPSTAPLGPEPIESILKDVKEHIIPGITHWMSPNYYGYFPSSSSIAGFVGEMLSTGFGAVGFNWISSPAATELESIVMDWLGQVLMLPKPFLFSSNGNGGGVLLGTTCEAFLCTLVAARDKKLSQVGTHNIGKLVVYGSDQTHSSLQKAAQIAGINPKNYRAIKTKRSSSFALSPDSLLSTILLDVENGLIPCFLCATVGTTGTTAIDPVGSLCNVAKDYGIWVHVDAAYAGAVCICPEFRYCIDGVEHANSFSFNAHKWFLTNLACCCLWVKDHTALTNSLSTNPHYLRNKASESKKVIDYKDWQITLSRKFNSLKLWLVLRSYGVDNLRNFLRHHVEMAKTFEGLVRLDRRFEVVVPRNFSMVCFRIAPTAVANGLPNGTKFDPIGKILNDKHYLVNEVNRKLFDSINSSGRVYMTQSEIEGDFVIRCAIGATLTEENHVIMAWKLVQEHANSLLGAFKNINCTSI</sequence>
<dbReference type="PANTHER" id="PTHR11999">
    <property type="entry name" value="GROUP II PYRIDOXAL-5-PHOSPHATE DECARBOXYLASE"/>
    <property type="match status" value="1"/>
</dbReference>
<evidence type="ECO:0008006" key="10">
    <source>
        <dbReference type="Google" id="ProtNLM"/>
    </source>
</evidence>
<evidence type="ECO:0000256" key="1">
    <source>
        <dbReference type="ARBA" id="ARBA00001933"/>
    </source>
</evidence>
<dbReference type="InterPro" id="IPR015422">
    <property type="entry name" value="PyrdxlP-dep_Trfase_small"/>
</dbReference>
<dbReference type="PANTHER" id="PTHR11999:SF151">
    <property type="entry name" value="TYROSINE_DOPA DECARBOXYLASE"/>
    <property type="match status" value="1"/>
</dbReference>
<evidence type="ECO:0000256" key="5">
    <source>
        <dbReference type="ARBA" id="ARBA00023239"/>
    </source>
</evidence>
<keyword evidence="9" id="KW-1185">Reference proteome</keyword>
<evidence type="ECO:0000313" key="9">
    <source>
        <dbReference type="Proteomes" id="UP001497480"/>
    </source>
</evidence>
<evidence type="ECO:0000256" key="4">
    <source>
        <dbReference type="ARBA" id="ARBA00022898"/>
    </source>
</evidence>
<dbReference type="EMBL" id="CAXHTB010000011">
    <property type="protein sequence ID" value="CAL0315350.1"/>
    <property type="molecule type" value="Genomic_DNA"/>
</dbReference>
<evidence type="ECO:0000313" key="8">
    <source>
        <dbReference type="EMBL" id="CAL0315350.1"/>
    </source>
</evidence>
<dbReference type="InterPro" id="IPR002129">
    <property type="entry name" value="PyrdxlP-dep_de-COase"/>
</dbReference>
<dbReference type="GO" id="GO:0016831">
    <property type="term" value="F:carboxy-lyase activity"/>
    <property type="evidence" value="ECO:0007669"/>
    <property type="project" value="UniProtKB-KW"/>
</dbReference>
<keyword evidence="3" id="KW-0210">Decarboxylase</keyword>
<dbReference type="PROSITE" id="PS00392">
    <property type="entry name" value="DDC_GAD_HDC_YDC"/>
    <property type="match status" value="1"/>
</dbReference>
<name>A0AAV1X0Z4_LUPLU</name>
<dbReference type="InterPro" id="IPR015424">
    <property type="entry name" value="PyrdxlP-dep_Trfase"/>
</dbReference>
<keyword evidence="4 6" id="KW-0663">Pyridoxal phosphate</keyword>
<dbReference type="GO" id="GO:0005737">
    <property type="term" value="C:cytoplasm"/>
    <property type="evidence" value="ECO:0007669"/>
    <property type="project" value="TreeGrafter"/>
</dbReference>
<dbReference type="GO" id="GO:0030170">
    <property type="term" value="F:pyridoxal phosphate binding"/>
    <property type="evidence" value="ECO:0007669"/>
    <property type="project" value="InterPro"/>
</dbReference>
<evidence type="ECO:0000256" key="2">
    <source>
        <dbReference type="ARBA" id="ARBA00009533"/>
    </source>
</evidence>
<evidence type="ECO:0000256" key="3">
    <source>
        <dbReference type="ARBA" id="ARBA00022793"/>
    </source>
</evidence>
<dbReference type="AlphaFoldDB" id="A0AAV1X0Z4"/>
<dbReference type="Gene3D" id="3.90.1150.10">
    <property type="entry name" value="Aspartate Aminotransferase, domain 1"/>
    <property type="match status" value="1"/>
</dbReference>
<dbReference type="InterPro" id="IPR021115">
    <property type="entry name" value="Pyridoxal-P_BS"/>
</dbReference>
<evidence type="ECO:0000256" key="7">
    <source>
        <dbReference type="RuleBase" id="RU000382"/>
    </source>
</evidence>
<comment type="similarity">
    <text evidence="2 7">Belongs to the group II decarboxylase family.</text>
</comment>
<gene>
    <name evidence="8" type="ORF">LLUT_LOCUS16410</name>
</gene>
<dbReference type="Pfam" id="PF00282">
    <property type="entry name" value="Pyridoxal_deC"/>
    <property type="match status" value="1"/>
</dbReference>
<dbReference type="GO" id="GO:0006520">
    <property type="term" value="P:amino acid metabolic process"/>
    <property type="evidence" value="ECO:0007669"/>
    <property type="project" value="InterPro"/>
</dbReference>
<evidence type="ECO:0000256" key="6">
    <source>
        <dbReference type="PIRSR" id="PIRSR602129-50"/>
    </source>
</evidence>
<proteinExistence type="inferred from homology"/>
<dbReference type="SUPFAM" id="SSF53383">
    <property type="entry name" value="PLP-dependent transferases"/>
    <property type="match status" value="1"/>
</dbReference>
<dbReference type="InterPro" id="IPR010977">
    <property type="entry name" value="Aromatic_deC"/>
</dbReference>
<dbReference type="PRINTS" id="PR00800">
    <property type="entry name" value="YHDCRBOXLASE"/>
</dbReference>